<dbReference type="EMBL" id="SMBT01000003">
    <property type="protein sequence ID" value="TCU88756.1"/>
    <property type="molecule type" value="Genomic_DNA"/>
</dbReference>
<dbReference type="GO" id="GO:0006935">
    <property type="term" value="P:chemotaxis"/>
    <property type="evidence" value="ECO:0007669"/>
    <property type="project" value="InterPro"/>
</dbReference>
<keyword evidence="11" id="KW-1185">Reference proteome</keyword>
<evidence type="ECO:0000259" key="7">
    <source>
        <dbReference type="PROSITE" id="PS50885"/>
    </source>
</evidence>
<feature type="coiled-coil region" evidence="4">
    <location>
        <begin position="504"/>
        <end position="531"/>
    </location>
</feature>
<dbReference type="GO" id="GO:0016020">
    <property type="term" value="C:membrane"/>
    <property type="evidence" value="ECO:0007669"/>
    <property type="project" value="InterPro"/>
</dbReference>
<dbReference type="SUPFAM" id="SSF58104">
    <property type="entry name" value="Methyl-accepting chemotaxis protein (MCP) signaling domain"/>
    <property type="match status" value="1"/>
</dbReference>
<evidence type="ECO:0000313" key="9">
    <source>
        <dbReference type="EMBL" id="TCU88756.1"/>
    </source>
</evidence>
<feature type="transmembrane region" description="Helical" evidence="5">
    <location>
        <begin position="195"/>
        <end position="216"/>
    </location>
</feature>
<evidence type="ECO:0000259" key="6">
    <source>
        <dbReference type="PROSITE" id="PS50111"/>
    </source>
</evidence>
<feature type="domain" description="Methyl-accepting transducer" evidence="6">
    <location>
        <begin position="275"/>
        <end position="529"/>
    </location>
</feature>
<dbReference type="PRINTS" id="PR00260">
    <property type="entry name" value="CHEMTRNSDUCR"/>
</dbReference>
<evidence type="ECO:0000256" key="5">
    <source>
        <dbReference type="SAM" id="Phobius"/>
    </source>
</evidence>
<dbReference type="GO" id="GO:0004888">
    <property type="term" value="F:transmembrane signaling receptor activity"/>
    <property type="evidence" value="ECO:0007669"/>
    <property type="project" value="InterPro"/>
</dbReference>
<dbReference type="OrthoDB" id="8613753at2"/>
<protein>
    <submittedName>
        <fullName evidence="8">H3</fullName>
    </submittedName>
    <submittedName>
        <fullName evidence="9">Methyl-accepting chemotaxis protein</fullName>
    </submittedName>
</protein>
<dbReference type="Proteomes" id="UP000255108">
    <property type="component" value="Unassembled WGS sequence"/>
</dbReference>
<dbReference type="InterPro" id="IPR004089">
    <property type="entry name" value="MCPsignal_dom"/>
</dbReference>
<dbReference type="Gene3D" id="6.10.340.10">
    <property type="match status" value="1"/>
</dbReference>
<dbReference type="InterPro" id="IPR004090">
    <property type="entry name" value="Chemotax_Me-accpt_rcpt"/>
</dbReference>
<name>A0A377Q8G3_9NEIS</name>
<evidence type="ECO:0000256" key="2">
    <source>
        <dbReference type="ARBA" id="ARBA00029447"/>
    </source>
</evidence>
<dbReference type="AlphaFoldDB" id="A0A377Q8G3"/>
<keyword evidence="1 3" id="KW-0807">Transducer</keyword>
<keyword evidence="5" id="KW-0472">Membrane</keyword>
<keyword evidence="4" id="KW-0175">Coiled coil</keyword>
<dbReference type="PROSITE" id="PS50111">
    <property type="entry name" value="CHEMOTAXIS_TRANSDUC_2"/>
    <property type="match status" value="1"/>
</dbReference>
<dbReference type="GO" id="GO:0007165">
    <property type="term" value="P:signal transduction"/>
    <property type="evidence" value="ECO:0007669"/>
    <property type="project" value="UniProtKB-KW"/>
</dbReference>
<dbReference type="PROSITE" id="PS50885">
    <property type="entry name" value="HAMP"/>
    <property type="match status" value="1"/>
</dbReference>
<proteinExistence type="inferred from homology"/>
<dbReference type="Pfam" id="PF00015">
    <property type="entry name" value="MCPsignal"/>
    <property type="match status" value="1"/>
</dbReference>
<feature type="domain" description="HAMP" evidence="7">
    <location>
        <begin position="218"/>
        <end position="267"/>
    </location>
</feature>
<gene>
    <name evidence="8" type="primary">mcpB_5</name>
    <name evidence="9" type="ORF">EV682_103340</name>
    <name evidence="8" type="ORF">NCTC11159_02244</name>
</gene>
<accession>A0A377Q8G3</accession>
<dbReference type="RefSeq" id="WP_115227414.1">
    <property type="nucleotide sequence ID" value="NZ_CAWOLO010000003.1"/>
</dbReference>
<organism evidence="8 10">
    <name type="scientific">Iodobacter fluviatilis</name>
    <dbReference type="NCBI Taxonomy" id="537"/>
    <lineage>
        <taxon>Bacteria</taxon>
        <taxon>Pseudomonadati</taxon>
        <taxon>Pseudomonadota</taxon>
        <taxon>Betaproteobacteria</taxon>
        <taxon>Neisseriales</taxon>
        <taxon>Chitinibacteraceae</taxon>
        <taxon>Iodobacter</taxon>
    </lineage>
</organism>
<dbReference type="InterPro" id="IPR003660">
    <property type="entry name" value="HAMP_dom"/>
</dbReference>
<reference evidence="9 11" key="2">
    <citation type="submission" date="2019-03" db="EMBL/GenBank/DDBJ databases">
        <title>Genomic Encyclopedia of Type Strains, Phase IV (KMG-IV): sequencing the most valuable type-strain genomes for metagenomic binning, comparative biology and taxonomic classification.</title>
        <authorList>
            <person name="Goeker M."/>
        </authorList>
    </citation>
    <scope>NUCLEOTIDE SEQUENCE [LARGE SCALE GENOMIC DNA]</scope>
    <source>
        <strain evidence="9 11">DSM 3764</strain>
    </source>
</reference>
<dbReference type="EMBL" id="UGHR01000001">
    <property type="protein sequence ID" value="STQ91172.1"/>
    <property type="molecule type" value="Genomic_DNA"/>
</dbReference>
<evidence type="ECO:0000256" key="1">
    <source>
        <dbReference type="ARBA" id="ARBA00023224"/>
    </source>
</evidence>
<reference evidence="8 10" key="1">
    <citation type="submission" date="2018-06" db="EMBL/GenBank/DDBJ databases">
        <authorList>
            <consortium name="Pathogen Informatics"/>
            <person name="Doyle S."/>
        </authorList>
    </citation>
    <scope>NUCLEOTIDE SEQUENCE [LARGE SCALE GENOMIC DNA]</scope>
    <source>
        <strain evidence="8 10">NCTC11159</strain>
    </source>
</reference>
<dbReference type="SMART" id="SM00283">
    <property type="entry name" value="MA"/>
    <property type="match status" value="1"/>
</dbReference>
<keyword evidence="5" id="KW-0812">Transmembrane</keyword>
<keyword evidence="5" id="KW-1133">Transmembrane helix</keyword>
<evidence type="ECO:0000256" key="4">
    <source>
        <dbReference type="SAM" id="Coils"/>
    </source>
</evidence>
<comment type="similarity">
    <text evidence="2">Belongs to the methyl-accepting chemotaxis (MCP) protein family.</text>
</comment>
<sequence length="545" mass="59174">MLFLHRLSVRTKLVCLFLCLNLLTVLSFSIHTYLQSSEQAVALIDSRLNAAARAVPTLLGDAFFTTMFTEGSVSKAQMAANALKLDHYARPLGVKYLYLLWQKNDGVYYLADGAGEQEVAAGKFSQHLEKYNPSEGVLRAFSRNSIEYDEYTDKYGTFRSVFIPLEHKGQHILLAADVPLQAAMQSRNDALKETLLIGTVSLLLGTIISWFLANLLGRSILGIANHISRQAQDHNLATELKPRGQDEVATIARSFNHLCLAFSSTLREVADNALDTVKSAESVRQSALFVRDAASKGQHYLADIAHRSGHIGQLSAGSREMLGKVQLQLSGVDQELAGSGTAVKEMTSGMADHVAANRQLAQRFKALSADVQSITVILQRISGISEQTNLLALNAAIEAARAGEAGRGFAVVADEVRKLAGQTQATLSETDLFVGTLTHSIHETASIITQHADEADRLSGASDLVESALEKTRGLLSQLRHAFAQSVSQSESISDSVGDMHTDLKELEINVRQNTEEADRLSAEAVSLENTSRLLNQSLVSFKLG</sequence>
<evidence type="ECO:0000313" key="10">
    <source>
        <dbReference type="Proteomes" id="UP000255108"/>
    </source>
</evidence>
<dbReference type="PANTHER" id="PTHR32089:SF112">
    <property type="entry name" value="LYSOZYME-LIKE PROTEIN-RELATED"/>
    <property type="match status" value="1"/>
</dbReference>
<evidence type="ECO:0000313" key="8">
    <source>
        <dbReference type="EMBL" id="STQ91172.1"/>
    </source>
</evidence>
<dbReference type="Gene3D" id="1.10.287.950">
    <property type="entry name" value="Methyl-accepting chemotaxis protein"/>
    <property type="match status" value="1"/>
</dbReference>
<dbReference type="PANTHER" id="PTHR32089">
    <property type="entry name" value="METHYL-ACCEPTING CHEMOTAXIS PROTEIN MCPB"/>
    <property type="match status" value="1"/>
</dbReference>
<dbReference type="Proteomes" id="UP000295794">
    <property type="component" value="Unassembled WGS sequence"/>
</dbReference>
<evidence type="ECO:0000256" key="3">
    <source>
        <dbReference type="PROSITE-ProRule" id="PRU00284"/>
    </source>
</evidence>
<evidence type="ECO:0000313" key="11">
    <source>
        <dbReference type="Proteomes" id="UP000295794"/>
    </source>
</evidence>